<organism evidence="1 2">
    <name type="scientific">Ranitomeya imitator</name>
    <name type="common">mimic poison frog</name>
    <dbReference type="NCBI Taxonomy" id="111125"/>
    <lineage>
        <taxon>Eukaryota</taxon>
        <taxon>Metazoa</taxon>
        <taxon>Chordata</taxon>
        <taxon>Craniata</taxon>
        <taxon>Vertebrata</taxon>
        <taxon>Euteleostomi</taxon>
        <taxon>Amphibia</taxon>
        <taxon>Batrachia</taxon>
        <taxon>Anura</taxon>
        <taxon>Neobatrachia</taxon>
        <taxon>Hyloidea</taxon>
        <taxon>Dendrobatidae</taxon>
        <taxon>Dendrobatinae</taxon>
        <taxon>Ranitomeya</taxon>
    </lineage>
</organism>
<evidence type="ECO:0000313" key="2">
    <source>
        <dbReference type="Proteomes" id="UP001176940"/>
    </source>
</evidence>
<reference evidence="1" key="1">
    <citation type="submission" date="2023-07" db="EMBL/GenBank/DDBJ databases">
        <authorList>
            <person name="Stuckert A."/>
        </authorList>
    </citation>
    <scope>NUCLEOTIDE SEQUENCE</scope>
</reference>
<gene>
    <name evidence="1" type="ORF">RIMI_LOCUS1735271</name>
</gene>
<protein>
    <submittedName>
        <fullName evidence="1">Uncharacterized protein</fullName>
    </submittedName>
</protein>
<accession>A0ABN9KSN9</accession>
<sequence>RGQLHVKLNLSYDEHKALMTLKGNKELIIKPADKGGSIVILDRTYYMEEIPREIKDLVIHYSKLGTIDEKLGEFLINHYPVVPFFYTLPKIHKHPSKPPGRPIVASTNSILSPLAITLEKILSPQYHSLNRF</sequence>
<keyword evidence="2" id="KW-1185">Reference proteome</keyword>
<evidence type="ECO:0000313" key="1">
    <source>
        <dbReference type="EMBL" id="CAJ0922380.1"/>
    </source>
</evidence>
<dbReference type="EMBL" id="CAUEEQ010002281">
    <property type="protein sequence ID" value="CAJ0922380.1"/>
    <property type="molecule type" value="Genomic_DNA"/>
</dbReference>
<feature type="non-terminal residue" evidence="1">
    <location>
        <position position="1"/>
    </location>
</feature>
<name>A0ABN9KSN9_9NEOB</name>
<comment type="caution">
    <text evidence="1">The sequence shown here is derived from an EMBL/GenBank/DDBJ whole genome shotgun (WGS) entry which is preliminary data.</text>
</comment>
<dbReference type="Proteomes" id="UP001176940">
    <property type="component" value="Unassembled WGS sequence"/>
</dbReference>
<proteinExistence type="predicted"/>